<dbReference type="InterPro" id="IPR023374">
    <property type="entry name" value="AttH-like_dom_sf"/>
</dbReference>
<protein>
    <submittedName>
        <fullName evidence="2">Lipocalin-like domain-containing protein</fullName>
    </submittedName>
</protein>
<dbReference type="EMBL" id="JAUFSA010000001">
    <property type="protein sequence ID" value="MDP7737625.1"/>
    <property type="molecule type" value="Genomic_DNA"/>
</dbReference>
<dbReference type="Pfam" id="PF25581">
    <property type="entry name" value="AsqO_C"/>
    <property type="match status" value="1"/>
</dbReference>
<organism evidence="2 3">
    <name type="scientific">Mycobacterium paragordonae</name>
    <dbReference type="NCBI Taxonomy" id="1389713"/>
    <lineage>
        <taxon>Bacteria</taxon>
        <taxon>Bacillati</taxon>
        <taxon>Actinomycetota</taxon>
        <taxon>Actinomycetes</taxon>
        <taxon>Mycobacteriales</taxon>
        <taxon>Mycobacteriaceae</taxon>
        <taxon>Mycobacterium</taxon>
    </lineage>
</organism>
<sequence length="369" mass="40349">MTYPENHAVIGCEPRHYDRLGLRPNEIELWEDGWRTSAAAGTRGTFEWWYFDAHLDDGSTVTVEMHTKPPFVSPAAPLTPFVLLTVTTADGERTDRTMTADADSFAASVADCDVRIGANTFRRSPDGYQIHVEIDDLRADFTLLPEVPPWRPASGHVFFGVEEQHHIAWLPMAARGQVWATLSVAGQVRELTGTGYHDHNWGNVAPRKVLDHWYWGRARVGEYTVVSLMFVSHRDYDNAPLPAVMVARGDEIVASAVGAEAIGFTAADVATHAGTGIPVAHRLDFSVAAGAHAFRVTFRQRQEVSTLDFGSAGAYLRFRGEVTVEHSHDGIVDTGSDTALWELLYFGQRAATPSGGLTAGPGMLIGHQA</sequence>
<dbReference type="Gene3D" id="2.40.370.10">
    <property type="entry name" value="AttH-like domain"/>
    <property type="match status" value="1"/>
</dbReference>
<proteinExistence type="predicted"/>
<dbReference type="RefSeq" id="WP_166433779.1">
    <property type="nucleotide sequence ID" value="NZ_JAUFSA010000001.1"/>
</dbReference>
<feature type="domain" description="AsqO/PenF-like C-terminal" evidence="1">
    <location>
        <begin position="209"/>
        <end position="342"/>
    </location>
</feature>
<evidence type="ECO:0000313" key="3">
    <source>
        <dbReference type="Proteomes" id="UP001229081"/>
    </source>
</evidence>
<dbReference type="AlphaFoldDB" id="A0AAJ1S5M0"/>
<evidence type="ECO:0000313" key="2">
    <source>
        <dbReference type="EMBL" id="MDP7737625.1"/>
    </source>
</evidence>
<accession>A0AAJ1S5M0</accession>
<evidence type="ECO:0000259" key="1">
    <source>
        <dbReference type="Pfam" id="PF25581"/>
    </source>
</evidence>
<gene>
    <name evidence="2" type="ORF">QXL92_23040</name>
</gene>
<name>A0AAJ1S5M0_9MYCO</name>
<dbReference type="InterPro" id="IPR057722">
    <property type="entry name" value="AsqO/PenF-like_C"/>
</dbReference>
<comment type="caution">
    <text evidence="2">The sequence shown here is derived from an EMBL/GenBank/DDBJ whole genome shotgun (WGS) entry which is preliminary data.</text>
</comment>
<dbReference type="Proteomes" id="UP001229081">
    <property type="component" value="Unassembled WGS sequence"/>
</dbReference>
<reference evidence="2" key="1">
    <citation type="submission" date="2023-06" db="EMBL/GenBank/DDBJ databases">
        <title>Identification of two novel mycobacterium reveal diversities and complexities of Mycobacterium gordonae clade.</title>
        <authorList>
            <person name="Matsumoto Y."/>
            <person name="Nakamura S."/>
            <person name="Motooka D."/>
            <person name="Fukushima K."/>
        </authorList>
    </citation>
    <scope>NUCLEOTIDE SEQUENCE</scope>
    <source>
        <strain evidence="2">TY812</strain>
    </source>
</reference>
<dbReference type="SUPFAM" id="SSF159245">
    <property type="entry name" value="AttH-like"/>
    <property type="match status" value="1"/>
</dbReference>